<keyword evidence="2" id="KW-0472">Membrane</keyword>
<keyword evidence="2" id="KW-0812">Transmembrane</keyword>
<organism evidence="3 4">
    <name type="scientific">Hyaloscypha variabilis (strain UAMH 11265 / GT02V1 / F)</name>
    <name type="common">Meliniomyces variabilis</name>
    <dbReference type="NCBI Taxonomy" id="1149755"/>
    <lineage>
        <taxon>Eukaryota</taxon>
        <taxon>Fungi</taxon>
        <taxon>Dikarya</taxon>
        <taxon>Ascomycota</taxon>
        <taxon>Pezizomycotina</taxon>
        <taxon>Leotiomycetes</taxon>
        <taxon>Helotiales</taxon>
        <taxon>Hyaloscyphaceae</taxon>
        <taxon>Hyaloscypha</taxon>
        <taxon>Hyaloscypha variabilis</taxon>
    </lineage>
</organism>
<evidence type="ECO:0000313" key="3">
    <source>
        <dbReference type="EMBL" id="PMD38149.1"/>
    </source>
</evidence>
<dbReference type="STRING" id="1149755.A0A2J6RI10"/>
<feature type="transmembrane region" description="Helical" evidence="2">
    <location>
        <begin position="275"/>
        <end position="302"/>
    </location>
</feature>
<feature type="transmembrane region" description="Helical" evidence="2">
    <location>
        <begin position="88"/>
        <end position="106"/>
    </location>
</feature>
<dbReference type="Pfam" id="PF10067">
    <property type="entry name" value="DUF2306"/>
    <property type="match status" value="1"/>
</dbReference>
<proteinExistence type="predicted"/>
<accession>A0A2J6RI10</accession>
<dbReference type="AlphaFoldDB" id="A0A2J6RI10"/>
<feature type="transmembrane region" description="Helical" evidence="2">
    <location>
        <begin position="118"/>
        <end position="136"/>
    </location>
</feature>
<sequence length="325" mass="36680">MGTSTKQSFVQPNSRSSSPPPPTIFSRFSRVSLQWTGFTNFQSLIMFLSTVVVFALFSMSQTTWMRPQAPGGKFWFERSWRLGWGLRWHAWLMIPVGIILPLQFIPRLRAKNPALHRWIGRLLILAVSLGNVGGMVATRHSFGGTITAQTSFGTLVVISSFSLFKAWVSIRAGRVHRHRVWMLRAWSYICSVLTLRLLMAVFSFSLVLLSPNRYKTVSTCAEILHTYKTLSCNFTRSLPRLLERYPTCADLSDDGAKGVFVAVNASLDVMRPEEIFSMLSLVYGTCAFLGLMIHVLGVEVYLEWSKAEDVRLIKVEKNGKSGSER</sequence>
<feature type="transmembrane region" description="Helical" evidence="2">
    <location>
        <begin position="142"/>
        <end position="164"/>
    </location>
</feature>
<dbReference type="InterPro" id="IPR018750">
    <property type="entry name" value="DUF2306_membrane"/>
</dbReference>
<dbReference type="Proteomes" id="UP000235786">
    <property type="component" value="Unassembled WGS sequence"/>
</dbReference>
<feature type="region of interest" description="Disordered" evidence="1">
    <location>
        <begin position="1"/>
        <end position="22"/>
    </location>
</feature>
<reference evidence="3 4" key="1">
    <citation type="submission" date="2016-04" db="EMBL/GenBank/DDBJ databases">
        <title>A degradative enzymes factory behind the ericoid mycorrhizal symbiosis.</title>
        <authorList>
            <consortium name="DOE Joint Genome Institute"/>
            <person name="Martino E."/>
            <person name="Morin E."/>
            <person name="Grelet G."/>
            <person name="Kuo A."/>
            <person name="Kohler A."/>
            <person name="Daghino S."/>
            <person name="Barry K."/>
            <person name="Choi C."/>
            <person name="Cichocki N."/>
            <person name="Clum A."/>
            <person name="Copeland A."/>
            <person name="Hainaut M."/>
            <person name="Haridas S."/>
            <person name="Labutti K."/>
            <person name="Lindquist E."/>
            <person name="Lipzen A."/>
            <person name="Khouja H.-R."/>
            <person name="Murat C."/>
            <person name="Ohm R."/>
            <person name="Olson A."/>
            <person name="Spatafora J."/>
            <person name="Veneault-Fourrey C."/>
            <person name="Henrissat B."/>
            <person name="Grigoriev I."/>
            <person name="Martin F."/>
            <person name="Perotto S."/>
        </authorList>
    </citation>
    <scope>NUCLEOTIDE SEQUENCE [LARGE SCALE GENOMIC DNA]</scope>
    <source>
        <strain evidence="3 4">F</strain>
    </source>
</reference>
<feature type="compositionally biased region" description="Polar residues" evidence="1">
    <location>
        <begin position="1"/>
        <end position="11"/>
    </location>
</feature>
<keyword evidence="2" id="KW-1133">Transmembrane helix</keyword>
<feature type="transmembrane region" description="Helical" evidence="2">
    <location>
        <begin position="35"/>
        <end position="57"/>
    </location>
</feature>
<dbReference type="EMBL" id="KZ613948">
    <property type="protein sequence ID" value="PMD38149.1"/>
    <property type="molecule type" value="Genomic_DNA"/>
</dbReference>
<name>A0A2J6RI10_HYAVF</name>
<evidence type="ECO:0008006" key="5">
    <source>
        <dbReference type="Google" id="ProtNLM"/>
    </source>
</evidence>
<evidence type="ECO:0000313" key="4">
    <source>
        <dbReference type="Proteomes" id="UP000235786"/>
    </source>
</evidence>
<gene>
    <name evidence="3" type="ORF">L207DRAFT_514069</name>
</gene>
<feature type="transmembrane region" description="Helical" evidence="2">
    <location>
        <begin position="185"/>
        <end position="209"/>
    </location>
</feature>
<dbReference type="OrthoDB" id="193478at2759"/>
<protein>
    <recommendedName>
        <fullName evidence="5">DUF2306 domain-containing protein</fullName>
    </recommendedName>
</protein>
<keyword evidence="4" id="KW-1185">Reference proteome</keyword>
<evidence type="ECO:0000256" key="1">
    <source>
        <dbReference type="SAM" id="MobiDB-lite"/>
    </source>
</evidence>
<evidence type="ECO:0000256" key="2">
    <source>
        <dbReference type="SAM" id="Phobius"/>
    </source>
</evidence>